<dbReference type="VEuPathDB" id="VectorBase:HLOH_064571"/>
<organism evidence="2 3">
    <name type="scientific">Haemaphysalis longicornis</name>
    <name type="common">Bush tick</name>
    <dbReference type="NCBI Taxonomy" id="44386"/>
    <lineage>
        <taxon>Eukaryota</taxon>
        <taxon>Metazoa</taxon>
        <taxon>Ecdysozoa</taxon>
        <taxon>Arthropoda</taxon>
        <taxon>Chelicerata</taxon>
        <taxon>Arachnida</taxon>
        <taxon>Acari</taxon>
        <taxon>Parasitiformes</taxon>
        <taxon>Ixodida</taxon>
        <taxon>Ixodoidea</taxon>
        <taxon>Ixodidae</taxon>
        <taxon>Haemaphysalinae</taxon>
        <taxon>Haemaphysalis</taxon>
    </lineage>
</organism>
<dbReference type="Proteomes" id="UP000821853">
    <property type="component" value="Chromosome 3"/>
</dbReference>
<evidence type="ECO:0000313" key="3">
    <source>
        <dbReference type="Proteomes" id="UP000821853"/>
    </source>
</evidence>
<evidence type="ECO:0000256" key="1">
    <source>
        <dbReference type="SAM" id="MobiDB-lite"/>
    </source>
</evidence>
<gene>
    <name evidence="2" type="ORF">HPB48_011112</name>
</gene>
<keyword evidence="3" id="KW-1185">Reference proteome</keyword>
<name>A0A9J6G9T2_HAELO</name>
<evidence type="ECO:0000313" key="2">
    <source>
        <dbReference type="EMBL" id="KAH9372258.1"/>
    </source>
</evidence>
<dbReference type="EMBL" id="JABSTR010000005">
    <property type="protein sequence ID" value="KAH9372258.1"/>
    <property type="molecule type" value="Genomic_DNA"/>
</dbReference>
<sequence>MKLRKVRPHVGATETCHTTGVSFREILEIKSKAKATGGKPTTPSRKRPGSDNRRHRTAEYDGFTLCALRNIVHDLFRCNDPATAQRTAEEFWRSEHLPSLRTRTIRRLLSDIGFAFEKSERNLMMMVRWSVRTC</sequence>
<protein>
    <submittedName>
        <fullName evidence="2">Uncharacterized protein</fullName>
    </submittedName>
</protein>
<accession>A0A9J6G9T2</accession>
<reference evidence="2 3" key="1">
    <citation type="journal article" date="2020" name="Cell">
        <title>Large-Scale Comparative Analyses of Tick Genomes Elucidate Their Genetic Diversity and Vector Capacities.</title>
        <authorList>
            <consortium name="Tick Genome and Microbiome Consortium (TIGMIC)"/>
            <person name="Jia N."/>
            <person name="Wang J."/>
            <person name="Shi W."/>
            <person name="Du L."/>
            <person name="Sun Y."/>
            <person name="Zhan W."/>
            <person name="Jiang J.F."/>
            <person name="Wang Q."/>
            <person name="Zhang B."/>
            <person name="Ji P."/>
            <person name="Bell-Sakyi L."/>
            <person name="Cui X.M."/>
            <person name="Yuan T.T."/>
            <person name="Jiang B.G."/>
            <person name="Yang W.F."/>
            <person name="Lam T.T."/>
            <person name="Chang Q.C."/>
            <person name="Ding S.J."/>
            <person name="Wang X.J."/>
            <person name="Zhu J.G."/>
            <person name="Ruan X.D."/>
            <person name="Zhao L."/>
            <person name="Wei J.T."/>
            <person name="Ye R.Z."/>
            <person name="Que T.C."/>
            <person name="Du C.H."/>
            <person name="Zhou Y.H."/>
            <person name="Cheng J.X."/>
            <person name="Dai P.F."/>
            <person name="Guo W.B."/>
            <person name="Han X.H."/>
            <person name="Huang E.J."/>
            <person name="Li L.F."/>
            <person name="Wei W."/>
            <person name="Gao Y.C."/>
            <person name="Liu J.Z."/>
            <person name="Shao H.Z."/>
            <person name="Wang X."/>
            <person name="Wang C.C."/>
            <person name="Yang T.C."/>
            <person name="Huo Q.B."/>
            <person name="Li W."/>
            <person name="Chen H.Y."/>
            <person name="Chen S.E."/>
            <person name="Zhou L.G."/>
            <person name="Ni X.B."/>
            <person name="Tian J.H."/>
            <person name="Sheng Y."/>
            <person name="Liu T."/>
            <person name="Pan Y.S."/>
            <person name="Xia L.Y."/>
            <person name="Li J."/>
            <person name="Zhao F."/>
            <person name="Cao W.C."/>
        </authorList>
    </citation>
    <scope>NUCLEOTIDE SEQUENCE [LARGE SCALE GENOMIC DNA]</scope>
    <source>
        <strain evidence="2">HaeL-2018</strain>
    </source>
</reference>
<feature type="region of interest" description="Disordered" evidence="1">
    <location>
        <begin position="31"/>
        <end position="56"/>
    </location>
</feature>
<dbReference type="AlphaFoldDB" id="A0A9J6G9T2"/>
<proteinExistence type="predicted"/>
<comment type="caution">
    <text evidence="2">The sequence shown here is derived from an EMBL/GenBank/DDBJ whole genome shotgun (WGS) entry which is preliminary data.</text>
</comment>